<dbReference type="InterPro" id="IPR049449">
    <property type="entry name" value="TesB_ACOT8-like_N"/>
</dbReference>
<evidence type="ECO:0000259" key="2">
    <source>
        <dbReference type="Pfam" id="PF20789"/>
    </source>
</evidence>
<evidence type="ECO:0000259" key="1">
    <source>
        <dbReference type="Pfam" id="PF13622"/>
    </source>
</evidence>
<dbReference type="Proteomes" id="UP001404104">
    <property type="component" value="Unassembled WGS sequence"/>
</dbReference>
<dbReference type="SUPFAM" id="SSF54637">
    <property type="entry name" value="Thioesterase/thiol ester dehydrase-isomerase"/>
    <property type="match status" value="2"/>
</dbReference>
<feature type="domain" description="Acyl-CoA thioesterase-like N-terminal HotDog" evidence="1">
    <location>
        <begin position="23"/>
        <end position="105"/>
    </location>
</feature>
<evidence type="ECO:0000313" key="4">
    <source>
        <dbReference type="Proteomes" id="UP001404104"/>
    </source>
</evidence>
<dbReference type="EMBL" id="JBDIMF010000001">
    <property type="protein sequence ID" value="MEN2785529.1"/>
    <property type="molecule type" value="Genomic_DNA"/>
</dbReference>
<gene>
    <name evidence="3" type="ORF">ABC969_03730</name>
</gene>
<sequence>MTSITDMLAAATLTDTGFTATITPNWLQGRTAYGGLSSALALHAAQACEPDLPPLRSAQVSFIGPLAGDVTVTATKLRRGRNAAFIQSDIVSEAGLGYRATFVFMSDQPSRIDLEGRLNNAVRPPAPDAELYTGPPEFFTGNFNFFDLKEGLGEAEWLRWGRLRARDGLDPMVEVMAIADALPPAAFKLLGKQPAPLSSLTWIVNLLTPTPRTTDGWWLLSATTDHARNGCSSQSMMLWNADGVPIAQGMQSVAIFA</sequence>
<accession>A0ABU9XNX2</accession>
<dbReference type="Pfam" id="PF13622">
    <property type="entry name" value="4HBT_3"/>
    <property type="match status" value="1"/>
</dbReference>
<dbReference type="InterPro" id="IPR029069">
    <property type="entry name" value="HotDog_dom_sf"/>
</dbReference>
<keyword evidence="4" id="KW-1185">Reference proteome</keyword>
<reference evidence="3 4" key="1">
    <citation type="submission" date="2024-05" db="EMBL/GenBank/DDBJ databases">
        <authorList>
            <person name="Liu Q."/>
            <person name="Xin Y.-H."/>
        </authorList>
    </citation>
    <scope>NUCLEOTIDE SEQUENCE [LARGE SCALE GENOMIC DNA]</scope>
    <source>
        <strain evidence="3 4">CGMCC 1.15349</strain>
    </source>
</reference>
<dbReference type="RefSeq" id="WP_345863053.1">
    <property type="nucleotide sequence ID" value="NZ_JBDIMF010000001.1"/>
</dbReference>
<dbReference type="Pfam" id="PF20789">
    <property type="entry name" value="4HBT_3C"/>
    <property type="match status" value="1"/>
</dbReference>
<dbReference type="InterPro" id="IPR042171">
    <property type="entry name" value="Acyl-CoA_hotdog"/>
</dbReference>
<feature type="domain" description="Acyl-CoA thioesterase-like C-terminal" evidence="2">
    <location>
        <begin position="143"/>
        <end position="254"/>
    </location>
</feature>
<organism evidence="3 4">
    <name type="scientific">Sphingomonas qilianensis</name>
    <dbReference type="NCBI Taxonomy" id="1736690"/>
    <lineage>
        <taxon>Bacteria</taxon>
        <taxon>Pseudomonadati</taxon>
        <taxon>Pseudomonadota</taxon>
        <taxon>Alphaproteobacteria</taxon>
        <taxon>Sphingomonadales</taxon>
        <taxon>Sphingomonadaceae</taxon>
        <taxon>Sphingomonas</taxon>
    </lineage>
</organism>
<comment type="caution">
    <text evidence="3">The sequence shown here is derived from an EMBL/GenBank/DDBJ whole genome shotgun (WGS) entry which is preliminary data.</text>
</comment>
<name>A0ABU9XNX2_9SPHN</name>
<dbReference type="Gene3D" id="2.40.160.210">
    <property type="entry name" value="Acyl-CoA thioesterase, double hotdog domain"/>
    <property type="match status" value="1"/>
</dbReference>
<evidence type="ECO:0000313" key="3">
    <source>
        <dbReference type="EMBL" id="MEN2785529.1"/>
    </source>
</evidence>
<dbReference type="InterPro" id="IPR049450">
    <property type="entry name" value="ACOT8-like_C"/>
</dbReference>
<proteinExistence type="predicted"/>
<protein>
    <submittedName>
        <fullName evidence="3">Thioesterase family protein</fullName>
    </submittedName>
</protein>